<dbReference type="RefSeq" id="WP_160115695.1">
    <property type="nucleotide sequence ID" value="NZ_FNUY01000003.1"/>
</dbReference>
<evidence type="ECO:0000256" key="2">
    <source>
        <dbReference type="SAM" id="SignalP"/>
    </source>
</evidence>
<feature type="chain" id="PRO_5009289230" evidence="2">
    <location>
        <begin position="26"/>
        <end position="112"/>
    </location>
</feature>
<dbReference type="Proteomes" id="UP000236743">
    <property type="component" value="Unassembled WGS sequence"/>
</dbReference>
<reference evidence="4 5" key="1">
    <citation type="submission" date="2016-10" db="EMBL/GenBank/DDBJ databases">
        <authorList>
            <person name="de Groot N.N."/>
        </authorList>
    </citation>
    <scope>NUCLEOTIDE SEQUENCE [LARGE SCALE GENOMIC DNA]</scope>
    <source>
        <strain evidence="4 5">DSM 26656</strain>
    </source>
</reference>
<dbReference type="Pfam" id="PF13670">
    <property type="entry name" value="PepSY_2"/>
    <property type="match status" value="1"/>
</dbReference>
<organism evidence="4 5">
    <name type="scientific">Bosea lathyri</name>
    <dbReference type="NCBI Taxonomy" id="1036778"/>
    <lineage>
        <taxon>Bacteria</taxon>
        <taxon>Pseudomonadati</taxon>
        <taxon>Pseudomonadota</taxon>
        <taxon>Alphaproteobacteria</taxon>
        <taxon>Hyphomicrobiales</taxon>
        <taxon>Boseaceae</taxon>
        <taxon>Bosea</taxon>
    </lineage>
</organism>
<sequence>MTSRKTASALALAALLALPATIAAAQTSVPPPAQSPAPAQPGAPAISMEHARRIASENGVVRIEEIKLDDGKWEIEGRDSAGAQIEINLRASDGVIIKIERDRPVSAGVARP</sequence>
<accession>A0A1H5XAK5</accession>
<feature type="signal peptide" evidence="2">
    <location>
        <begin position="1"/>
        <end position="25"/>
    </location>
</feature>
<keyword evidence="5" id="KW-1185">Reference proteome</keyword>
<evidence type="ECO:0000313" key="5">
    <source>
        <dbReference type="Proteomes" id="UP000236743"/>
    </source>
</evidence>
<feature type="domain" description="PepSY" evidence="3">
    <location>
        <begin position="10"/>
        <end position="99"/>
    </location>
</feature>
<dbReference type="AlphaFoldDB" id="A0A1H5XAK5"/>
<feature type="compositionally biased region" description="Pro residues" evidence="1">
    <location>
        <begin position="29"/>
        <end position="41"/>
    </location>
</feature>
<keyword evidence="2" id="KW-0732">Signal</keyword>
<evidence type="ECO:0000259" key="3">
    <source>
        <dbReference type="Pfam" id="PF13670"/>
    </source>
</evidence>
<evidence type="ECO:0000256" key="1">
    <source>
        <dbReference type="SAM" id="MobiDB-lite"/>
    </source>
</evidence>
<proteinExistence type="predicted"/>
<dbReference type="EMBL" id="FNUY01000003">
    <property type="protein sequence ID" value="SEG08791.1"/>
    <property type="molecule type" value="Genomic_DNA"/>
</dbReference>
<dbReference type="OrthoDB" id="8450175at2"/>
<evidence type="ECO:0000313" key="4">
    <source>
        <dbReference type="EMBL" id="SEG08791.1"/>
    </source>
</evidence>
<gene>
    <name evidence="4" type="ORF">SAMN04488115_103161</name>
</gene>
<protein>
    <submittedName>
        <fullName evidence="4">Peptidase propeptide and YPEB domain-containing protein</fullName>
    </submittedName>
</protein>
<dbReference type="InterPro" id="IPR025711">
    <property type="entry name" value="PepSY"/>
</dbReference>
<feature type="region of interest" description="Disordered" evidence="1">
    <location>
        <begin position="27"/>
        <end position="46"/>
    </location>
</feature>
<name>A0A1H5XAK5_9HYPH</name>